<dbReference type="InterPro" id="IPR054464">
    <property type="entry name" value="ULD_fung"/>
</dbReference>
<dbReference type="Pfam" id="PF22893">
    <property type="entry name" value="ULD_2"/>
    <property type="match status" value="1"/>
</dbReference>
<dbReference type="Proteomes" id="UP000283895">
    <property type="component" value="Unassembled WGS sequence"/>
</dbReference>
<evidence type="ECO:0000313" key="3">
    <source>
        <dbReference type="EMBL" id="ROW01263.1"/>
    </source>
</evidence>
<feature type="region of interest" description="Disordered" evidence="1">
    <location>
        <begin position="278"/>
        <end position="300"/>
    </location>
</feature>
<sequence>MGTAVDGQEASKNENSVVKPDPETTQVDQNQQKPIREGTAESTQTEVALIGKPAQTSFSFSPSAHLNLKFPSLRSDWIQSIFGKDDKFKKDWESEILEAYTLQTYSGYRTNFPITPIKVPFGHRRLHYGLEKVVKDKEKLGSTWDRYIALGTRVQSIIRQVVFEVNQRQNCKRVCVAFQEYNTGDDDPFMLVFFSILKEKPPVVFKDVLGRTYKIPFETCRKWSRFAITEEEDKQLMFIDFVEELEKAKNVTIDDLLAEFTTLRDVVSEGCLKDIFTDDSDYESDDSGTSSASSTSYVSD</sequence>
<name>A0A423WCX3_9PEZI</name>
<accession>A0A423WCX3</accession>
<evidence type="ECO:0000256" key="1">
    <source>
        <dbReference type="SAM" id="MobiDB-lite"/>
    </source>
</evidence>
<dbReference type="AlphaFoldDB" id="A0A423WCX3"/>
<dbReference type="STRING" id="356882.A0A423WCX3"/>
<keyword evidence="4" id="KW-1185">Reference proteome</keyword>
<dbReference type="EMBL" id="LKEA01000019">
    <property type="protein sequence ID" value="ROW01263.1"/>
    <property type="molecule type" value="Genomic_DNA"/>
</dbReference>
<gene>
    <name evidence="3" type="ORF">VMCG_05959</name>
</gene>
<feature type="region of interest" description="Disordered" evidence="1">
    <location>
        <begin position="1"/>
        <end position="43"/>
    </location>
</feature>
<organism evidence="3 4">
    <name type="scientific">Cytospora schulzeri</name>
    <dbReference type="NCBI Taxonomy" id="448051"/>
    <lineage>
        <taxon>Eukaryota</taxon>
        <taxon>Fungi</taxon>
        <taxon>Dikarya</taxon>
        <taxon>Ascomycota</taxon>
        <taxon>Pezizomycotina</taxon>
        <taxon>Sordariomycetes</taxon>
        <taxon>Sordariomycetidae</taxon>
        <taxon>Diaporthales</taxon>
        <taxon>Cytosporaceae</taxon>
        <taxon>Cytospora</taxon>
    </lineage>
</organism>
<feature type="compositionally biased region" description="Polar residues" evidence="1">
    <location>
        <begin position="23"/>
        <end position="33"/>
    </location>
</feature>
<dbReference type="OrthoDB" id="5431013at2759"/>
<protein>
    <recommendedName>
        <fullName evidence="2">Ubiquitin-like domain-containing protein</fullName>
    </recommendedName>
</protein>
<feature type="domain" description="Ubiquitin-like" evidence="2">
    <location>
        <begin position="199"/>
        <end position="226"/>
    </location>
</feature>
<feature type="compositionally biased region" description="Low complexity" evidence="1">
    <location>
        <begin position="287"/>
        <end position="300"/>
    </location>
</feature>
<reference evidence="3 4" key="1">
    <citation type="submission" date="2015-09" db="EMBL/GenBank/DDBJ databases">
        <title>Host preference determinants of Valsa canker pathogens revealed by comparative genomics.</title>
        <authorList>
            <person name="Yin Z."/>
            <person name="Huang L."/>
        </authorList>
    </citation>
    <scope>NUCLEOTIDE SEQUENCE [LARGE SCALE GENOMIC DNA]</scope>
    <source>
        <strain evidence="3 4">03-1</strain>
    </source>
</reference>
<comment type="caution">
    <text evidence="3">The sequence shown here is derived from an EMBL/GenBank/DDBJ whole genome shotgun (WGS) entry which is preliminary data.</text>
</comment>
<proteinExistence type="predicted"/>
<evidence type="ECO:0000313" key="4">
    <source>
        <dbReference type="Proteomes" id="UP000283895"/>
    </source>
</evidence>
<evidence type="ECO:0000259" key="2">
    <source>
        <dbReference type="Pfam" id="PF22893"/>
    </source>
</evidence>